<name>A0ABV5ZBD1_9GAMM</name>
<reference evidence="9 10" key="1">
    <citation type="submission" date="2024-09" db="EMBL/GenBank/DDBJ databases">
        <authorList>
            <person name="Sun Q."/>
            <person name="Mori K."/>
        </authorList>
    </citation>
    <scope>NUCLEOTIDE SEQUENCE [LARGE SCALE GENOMIC DNA]</scope>
    <source>
        <strain evidence="9 10">ATCC 51285</strain>
    </source>
</reference>
<evidence type="ECO:0000313" key="10">
    <source>
        <dbReference type="Proteomes" id="UP001589628"/>
    </source>
</evidence>
<evidence type="ECO:0000256" key="6">
    <source>
        <dbReference type="ARBA" id="ARBA00023136"/>
    </source>
</evidence>
<keyword evidence="7" id="KW-0998">Cell outer membrane</keyword>
<comment type="subcellular location">
    <subcellularLocation>
        <location evidence="1">Cell outer membrane</location>
    </subcellularLocation>
</comment>
<organism evidence="9 10">
    <name type="scientific">Balneatrix alpica</name>
    <dbReference type="NCBI Taxonomy" id="75684"/>
    <lineage>
        <taxon>Bacteria</taxon>
        <taxon>Pseudomonadati</taxon>
        <taxon>Pseudomonadota</taxon>
        <taxon>Gammaproteobacteria</taxon>
        <taxon>Oceanospirillales</taxon>
        <taxon>Balneatrichaceae</taxon>
        <taxon>Balneatrix</taxon>
    </lineage>
</organism>
<proteinExistence type="inferred from homology"/>
<keyword evidence="8" id="KW-0732">Signal</keyword>
<dbReference type="InterPro" id="IPR051906">
    <property type="entry name" value="TolC-like"/>
</dbReference>
<evidence type="ECO:0000256" key="1">
    <source>
        <dbReference type="ARBA" id="ARBA00004442"/>
    </source>
</evidence>
<keyword evidence="6" id="KW-0472">Membrane</keyword>
<keyword evidence="5" id="KW-0812">Transmembrane</keyword>
<comment type="caution">
    <text evidence="9">The sequence shown here is derived from an EMBL/GenBank/DDBJ whole genome shotgun (WGS) entry which is preliminary data.</text>
</comment>
<evidence type="ECO:0000256" key="4">
    <source>
        <dbReference type="ARBA" id="ARBA00022452"/>
    </source>
</evidence>
<accession>A0ABV5ZBD1</accession>
<dbReference type="NCBIfam" id="TIGR01844">
    <property type="entry name" value="type_I_sec_TolC"/>
    <property type="match status" value="1"/>
</dbReference>
<dbReference type="Proteomes" id="UP001589628">
    <property type="component" value="Unassembled WGS sequence"/>
</dbReference>
<evidence type="ECO:0000313" key="9">
    <source>
        <dbReference type="EMBL" id="MFB9886602.1"/>
    </source>
</evidence>
<dbReference type="SUPFAM" id="SSF56954">
    <property type="entry name" value="Outer membrane efflux proteins (OEP)"/>
    <property type="match status" value="1"/>
</dbReference>
<evidence type="ECO:0000256" key="2">
    <source>
        <dbReference type="ARBA" id="ARBA00007613"/>
    </source>
</evidence>
<evidence type="ECO:0000256" key="5">
    <source>
        <dbReference type="ARBA" id="ARBA00022692"/>
    </source>
</evidence>
<dbReference type="InterPro" id="IPR010130">
    <property type="entry name" value="T1SS_OMP_TolC"/>
</dbReference>
<dbReference type="Pfam" id="PF02321">
    <property type="entry name" value="OEP"/>
    <property type="match status" value="2"/>
</dbReference>
<dbReference type="RefSeq" id="WP_035460567.1">
    <property type="nucleotide sequence ID" value="NZ_JBHLZN010000002.1"/>
</dbReference>
<gene>
    <name evidence="9" type="ORF">ACFFLH_09280</name>
</gene>
<evidence type="ECO:0000256" key="7">
    <source>
        <dbReference type="ARBA" id="ARBA00023237"/>
    </source>
</evidence>
<protein>
    <submittedName>
        <fullName evidence="9">TolC family outer membrane protein</fullName>
    </submittedName>
</protein>
<dbReference type="EMBL" id="JBHLZN010000002">
    <property type="protein sequence ID" value="MFB9886602.1"/>
    <property type="molecule type" value="Genomic_DNA"/>
</dbReference>
<dbReference type="Gene3D" id="1.20.1600.10">
    <property type="entry name" value="Outer membrane efflux proteins (OEP)"/>
    <property type="match status" value="1"/>
</dbReference>
<feature type="signal peptide" evidence="8">
    <location>
        <begin position="1"/>
        <end position="23"/>
    </location>
</feature>
<keyword evidence="10" id="KW-1185">Reference proteome</keyword>
<evidence type="ECO:0000256" key="8">
    <source>
        <dbReference type="SAM" id="SignalP"/>
    </source>
</evidence>
<keyword evidence="3" id="KW-0813">Transport</keyword>
<comment type="similarity">
    <text evidence="2">Belongs to the outer membrane factor (OMF) (TC 1.B.17) family.</text>
</comment>
<dbReference type="PANTHER" id="PTHR30026:SF20">
    <property type="entry name" value="OUTER MEMBRANE PROTEIN TOLC"/>
    <property type="match status" value="1"/>
</dbReference>
<sequence>MTNIKMKSWLLASMLMTSGAVQAESLAQLYQLTLQQDPVLQAAEAARQAAAEVIPQRQAALLPSLSASASTQYRDSKNGGTNWHDYGLSLRQPLYNRASWLGYQQGKQLDASAALQLEQAQQQVLLRVVEAYLEALRARMQLQTAEAEEQAILRRLEQNQAQFDVGLIAITDVEEARAAYQRAQVSRIQAANLLENNLEALARLAGQPIQVLFELAADYPLTDVVPDLDTVVEQALANNLDLQRQRLAVESAQTQTKISSAGHLPTVDLTASAGGADQGNGMQRLNTVGVTLSMPLYAGGAVQSGVRESQARLTQQQAEQENLRRQVQLQARTLVRNLQADVATIEAQRLAIQASETALKATEAGYEVGTRNIVDVLESQKNLFQSQRNYADARYNLVLNQLRLQELQGQLAVADLQELDRWLLP</sequence>
<evidence type="ECO:0000256" key="3">
    <source>
        <dbReference type="ARBA" id="ARBA00022448"/>
    </source>
</evidence>
<dbReference type="InterPro" id="IPR003423">
    <property type="entry name" value="OMP_efflux"/>
</dbReference>
<dbReference type="PANTHER" id="PTHR30026">
    <property type="entry name" value="OUTER MEMBRANE PROTEIN TOLC"/>
    <property type="match status" value="1"/>
</dbReference>
<keyword evidence="4" id="KW-1134">Transmembrane beta strand</keyword>
<feature type="chain" id="PRO_5045297822" evidence="8">
    <location>
        <begin position="24"/>
        <end position="425"/>
    </location>
</feature>